<dbReference type="InterPro" id="IPR043968">
    <property type="entry name" value="SGNH"/>
</dbReference>
<feature type="transmembrane region" description="Helical" evidence="1">
    <location>
        <begin position="222"/>
        <end position="239"/>
    </location>
</feature>
<evidence type="ECO:0000313" key="4">
    <source>
        <dbReference type="EMBL" id="QNQ89737.1"/>
    </source>
</evidence>
<feature type="transmembrane region" description="Helical" evidence="1">
    <location>
        <begin position="392"/>
        <end position="413"/>
    </location>
</feature>
<dbReference type="PANTHER" id="PTHR23028">
    <property type="entry name" value="ACETYLTRANSFERASE"/>
    <property type="match status" value="1"/>
</dbReference>
<protein>
    <submittedName>
        <fullName evidence="4">Acyltransferase family protein</fullName>
    </submittedName>
</protein>
<dbReference type="RefSeq" id="WP_187975189.1">
    <property type="nucleotide sequence ID" value="NZ_CP046884.1"/>
</dbReference>
<dbReference type="KEGG" id="cpoy:GP475_03050"/>
<dbReference type="InterPro" id="IPR050879">
    <property type="entry name" value="Acyltransferase_3"/>
</dbReference>
<reference evidence="4 5" key="1">
    <citation type="submission" date="2019-12" db="EMBL/GenBank/DDBJ databases">
        <title>Corynebacterium sp. nov., isolated from feces of the Anser Albifrons in China.</title>
        <authorList>
            <person name="Liu Q."/>
        </authorList>
    </citation>
    <scope>NUCLEOTIDE SEQUENCE [LARGE SCALE GENOMIC DNA]</scope>
    <source>
        <strain evidence="4 5">4H37-19</strain>
    </source>
</reference>
<sequence length="722" mass="81331">MEAQVQEKYRYDLDGLRGIAIAFVVIFHVFVGRVSGGVDVFLLLSGYFFLGSQLRYAARRDATLNPWWPVWRMIRRLFPVLVTVVMVCAVLVVFFFSDLRRVDLARQLIASVLYYQNWELAIQETGYQAASWGISPLQHLWSMSVQGQFYLLGILFALGCGWSLRLQRRRLQKKRGKEGGPERATSSIRAVAIPVLSIVTIVSFGYAAWLHPHDQQLNYYSTWSRMWELSLGALLALIGPKISINHVVRSIFTIIGLAMVITTGFLFDGAAVFPGPATLYPLGGAVLVILGSGPASIFLASRSMRWLGDIAYTLYLWHWPLLILSLALFRVDLAPLWLGISVIAVSVLLADLSHRFIEKPLRQKAPRPRRGEGRVRQAWWETRTLLPARRRAAGGVLVGLMMSACIIAPPLWINQIRNINANYLDPQEYPGARVLRGAEAPDIPPEPDPYLLPDSLSMFWNENCMSGLAQDPTELPADDDGGIPSGHCVFGDPEASLTVYLTGGSHADQWGAALDILGKQNNFRVIPFVRQSCPSFVHDNEGAFSEECAEFNKTVRDRIIQDQPDVVISNSTRPMYELGEKRDSVPEGYVEFWDFLKSQDIPFVGLRDNPWFFWPDGKDKFPSICAVEEKDTSVCGMASADFYDKTDPARSKLLARDMVPVDTRPWFCPDGWCGPEIGNIWVYRDSNHISDDYSRSMAPLLWEKLKPVIDQARKVQHKRHHG</sequence>
<feature type="transmembrane region" description="Helical" evidence="1">
    <location>
        <begin position="77"/>
        <end position="96"/>
    </location>
</feature>
<feature type="transmembrane region" description="Helical" evidence="1">
    <location>
        <begin position="149"/>
        <end position="166"/>
    </location>
</feature>
<evidence type="ECO:0000256" key="1">
    <source>
        <dbReference type="SAM" id="Phobius"/>
    </source>
</evidence>
<keyword evidence="5" id="KW-1185">Reference proteome</keyword>
<feature type="transmembrane region" description="Helical" evidence="1">
    <location>
        <begin position="279"/>
        <end position="300"/>
    </location>
</feature>
<feature type="transmembrane region" description="Helical" evidence="1">
    <location>
        <begin position="251"/>
        <end position="273"/>
    </location>
</feature>
<organism evidence="4 5">
    <name type="scientific">Corynebacterium poyangense</name>
    <dbReference type="NCBI Taxonomy" id="2684405"/>
    <lineage>
        <taxon>Bacteria</taxon>
        <taxon>Bacillati</taxon>
        <taxon>Actinomycetota</taxon>
        <taxon>Actinomycetes</taxon>
        <taxon>Mycobacteriales</taxon>
        <taxon>Corynebacteriaceae</taxon>
        <taxon>Corynebacterium</taxon>
    </lineage>
</organism>
<feature type="transmembrane region" description="Helical" evidence="1">
    <location>
        <begin position="20"/>
        <end position="50"/>
    </location>
</feature>
<dbReference type="GO" id="GO:0009103">
    <property type="term" value="P:lipopolysaccharide biosynthetic process"/>
    <property type="evidence" value="ECO:0007669"/>
    <property type="project" value="TreeGrafter"/>
</dbReference>
<keyword evidence="4" id="KW-0012">Acyltransferase</keyword>
<proteinExistence type="predicted"/>
<feature type="transmembrane region" description="Helical" evidence="1">
    <location>
        <begin position="337"/>
        <end position="357"/>
    </location>
</feature>
<keyword evidence="1" id="KW-1133">Transmembrane helix</keyword>
<dbReference type="Pfam" id="PF19040">
    <property type="entry name" value="SGNH"/>
    <property type="match status" value="1"/>
</dbReference>
<feature type="domain" description="Acyltransferase 3" evidence="2">
    <location>
        <begin position="11"/>
        <end position="352"/>
    </location>
</feature>
<feature type="domain" description="SGNH" evidence="3">
    <location>
        <begin position="484"/>
        <end position="701"/>
    </location>
</feature>
<dbReference type="AlphaFoldDB" id="A0A7H0SMG2"/>
<dbReference type="InterPro" id="IPR002656">
    <property type="entry name" value="Acyl_transf_3_dom"/>
</dbReference>
<dbReference type="GO" id="GO:0016747">
    <property type="term" value="F:acyltransferase activity, transferring groups other than amino-acyl groups"/>
    <property type="evidence" value="ECO:0007669"/>
    <property type="project" value="InterPro"/>
</dbReference>
<dbReference type="PANTHER" id="PTHR23028:SF53">
    <property type="entry name" value="ACYL_TRANSF_3 DOMAIN-CONTAINING PROTEIN"/>
    <property type="match status" value="1"/>
</dbReference>
<feature type="transmembrane region" description="Helical" evidence="1">
    <location>
        <begin position="312"/>
        <end position="331"/>
    </location>
</feature>
<dbReference type="Pfam" id="PF01757">
    <property type="entry name" value="Acyl_transf_3"/>
    <property type="match status" value="1"/>
</dbReference>
<name>A0A7H0SMG2_9CORY</name>
<dbReference type="Proteomes" id="UP000516320">
    <property type="component" value="Chromosome"/>
</dbReference>
<dbReference type="EMBL" id="CP046884">
    <property type="protein sequence ID" value="QNQ89737.1"/>
    <property type="molecule type" value="Genomic_DNA"/>
</dbReference>
<feature type="transmembrane region" description="Helical" evidence="1">
    <location>
        <begin position="187"/>
        <end position="210"/>
    </location>
</feature>
<evidence type="ECO:0000259" key="2">
    <source>
        <dbReference type="Pfam" id="PF01757"/>
    </source>
</evidence>
<keyword evidence="4" id="KW-0808">Transferase</keyword>
<keyword evidence="1" id="KW-0812">Transmembrane</keyword>
<keyword evidence="1" id="KW-0472">Membrane</keyword>
<evidence type="ECO:0000259" key="3">
    <source>
        <dbReference type="Pfam" id="PF19040"/>
    </source>
</evidence>
<evidence type="ECO:0000313" key="5">
    <source>
        <dbReference type="Proteomes" id="UP000516320"/>
    </source>
</evidence>
<accession>A0A7H0SMG2</accession>
<dbReference type="GO" id="GO:0016020">
    <property type="term" value="C:membrane"/>
    <property type="evidence" value="ECO:0007669"/>
    <property type="project" value="TreeGrafter"/>
</dbReference>
<gene>
    <name evidence="4" type="ORF">GP475_03050</name>
</gene>